<feature type="domain" description="TNFR-Cys" evidence="5">
    <location>
        <begin position="16"/>
        <end position="56"/>
    </location>
</feature>
<keyword evidence="4" id="KW-0732">Signal</keyword>
<evidence type="ECO:0000313" key="6">
    <source>
        <dbReference type="EMBL" id="CAD7199913.1"/>
    </source>
</evidence>
<sequence>MILVVWVVCLPLATALCRSGRQFWDTTSESCVNCTRCISPEEVVLRPCEIHQDTLCGPISSLNIDWSWIDRSKHHQRRKHHQVAEDLDNDNEPLETNRKHHSHEESKVEFAFLSDDTGSGHRSHQKHHRHSPERTPSFPEDEHRDEKLRHNNLRHNGTKHVSDLIQEGTSQSERHHEEHKLHWTSMEASRLLSHAHLPVPSVEPDREVGDKYKQHNHHYLDSSEMSEFSSQSLQEDDPGEKNTKRKKHNHNKQHLSSAEDATTYSNTFSDELIFSGKGKKKHKNHSPENLHWSSVTEDERENYFRSLEGHDLDEMFTGETPASHDGNTGSRHHAHMKDERHNRSHHRNHTHRLNHAHHKHNHSRLHDKLTTPESASLLKVEPVAMATSMPRTAISVDEELANLRRLDEMVEEENNPFVESSKRNKFVHEGSDEFSRRKVAREMATGLKEEEGGLFPSKLSPEPFSAAESLVWDGQAVALAMAVFACLLFFVVAAIYSIHHARQWRRLKDNFEAGELGFYHLCQE</sequence>
<keyword evidence="3" id="KW-1133">Transmembrane helix</keyword>
<evidence type="ECO:0000256" key="2">
    <source>
        <dbReference type="SAM" id="MobiDB-lite"/>
    </source>
</evidence>
<dbReference type="PROSITE" id="PS50050">
    <property type="entry name" value="TNFR_NGFR_2"/>
    <property type="match status" value="1"/>
</dbReference>
<dbReference type="PROSITE" id="PS00652">
    <property type="entry name" value="TNFR_NGFR_1"/>
    <property type="match status" value="1"/>
</dbReference>
<name>A0A7R8VJU9_TIMDO</name>
<feature type="signal peptide" evidence="4">
    <location>
        <begin position="1"/>
        <end position="15"/>
    </location>
</feature>
<dbReference type="EMBL" id="OA567118">
    <property type="protein sequence ID" value="CAD7199913.1"/>
    <property type="molecule type" value="Genomic_DNA"/>
</dbReference>
<feature type="compositionally biased region" description="Basic residues" evidence="2">
    <location>
        <begin position="121"/>
        <end position="131"/>
    </location>
</feature>
<dbReference type="AlphaFoldDB" id="A0A7R8VJU9"/>
<feature type="region of interest" description="Disordered" evidence="2">
    <location>
        <begin position="221"/>
        <end position="262"/>
    </location>
</feature>
<feature type="compositionally biased region" description="Low complexity" evidence="2">
    <location>
        <begin position="222"/>
        <end position="233"/>
    </location>
</feature>
<feature type="transmembrane region" description="Helical" evidence="3">
    <location>
        <begin position="476"/>
        <end position="498"/>
    </location>
</feature>
<feature type="chain" id="PRO_5031319819" description="TNFR-Cys domain-containing protein" evidence="4">
    <location>
        <begin position="16"/>
        <end position="524"/>
    </location>
</feature>
<feature type="region of interest" description="Disordered" evidence="2">
    <location>
        <begin position="77"/>
        <end position="145"/>
    </location>
</feature>
<dbReference type="InterPro" id="IPR001368">
    <property type="entry name" value="TNFR/NGFR_Cys_rich_reg"/>
</dbReference>
<dbReference type="Pfam" id="PF00020">
    <property type="entry name" value="TNFR_c6"/>
    <property type="match status" value="1"/>
</dbReference>
<feature type="compositionally biased region" description="Basic residues" evidence="2">
    <location>
        <begin position="342"/>
        <end position="363"/>
    </location>
</feature>
<evidence type="ECO:0000259" key="5">
    <source>
        <dbReference type="PROSITE" id="PS50050"/>
    </source>
</evidence>
<comment type="caution">
    <text evidence="1">Lacks conserved residue(s) required for the propagation of feature annotation.</text>
</comment>
<evidence type="ECO:0000256" key="4">
    <source>
        <dbReference type="SAM" id="SignalP"/>
    </source>
</evidence>
<keyword evidence="3" id="KW-0472">Membrane</keyword>
<evidence type="ECO:0000256" key="3">
    <source>
        <dbReference type="SAM" id="Phobius"/>
    </source>
</evidence>
<protein>
    <recommendedName>
        <fullName evidence="5">TNFR-Cys domain-containing protein</fullName>
    </recommendedName>
</protein>
<feature type="compositionally biased region" description="Basic residues" evidence="2">
    <location>
        <begin position="243"/>
        <end position="253"/>
    </location>
</feature>
<organism evidence="6">
    <name type="scientific">Timema douglasi</name>
    <name type="common">Walking stick</name>
    <dbReference type="NCBI Taxonomy" id="61478"/>
    <lineage>
        <taxon>Eukaryota</taxon>
        <taxon>Metazoa</taxon>
        <taxon>Ecdysozoa</taxon>
        <taxon>Arthropoda</taxon>
        <taxon>Hexapoda</taxon>
        <taxon>Insecta</taxon>
        <taxon>Pterygota</taxon>
        <taxon>Neoptera</taxon>
        <taxon>Polyneoptera</taxon>
        <taxon>Phasmatodea</taxon>
        <taxon>Timematodea</taxon>
        <taxon>Timematoidea</taxon>
        <taxon>Timematidae</taxon>
        <taxon>Timema</taxon>
    </lineage>
</organism>
<reference evidence="6" key="1">
    <citation type="submission" date="2020-11" db="EMBL/GenBank/DDBJ databases">
        <authorList>
            <person name="Tran Van P."/>
        </authorList>
    </citation>
    <scope>NUCLEOTIDE SEQUENCE</scope>
</reference>
<keyword evidence="3" id="KW-0812">Transmembrane</keyword>
<proteinExistence type="predicted"/>
<gene>
    <name evidence="6" type="ORF">TDIB3V08_LOCUS6151</name>
</gene>
<evidence type="ECO:0000256" key="1">
    <source>
        <dbReference type="PROSITE-ProRule" id="PRU00206"/>
    </source>
</evidence>
<feature type="region of interest" description="Disordered" evidence="2">
    <location>
        <begin position="319"/>
        <end position="367"/>
    </location>
</feature>
<accession>A0A7R8VJU9</accession>
<feature type="repeat" description="TNFR-Cys" evidence="1">
    <location>
        <begin position="16"/>
        <end position="56"/>
    </location>
</feature>